<feature type="domain" description="Methionyl-tRNA formyltransferase-like C-terminal" evidence="2">
    <location>
        <begin position="162"/>
        <end position="208"/>
    </location>
</feature>
<comment type="caution">
    <text evidence="3">The sequence shown here is derived from an EMBL/GenBank/DDBJ whole genome shotgun (WGS) entry which is preliminary data.</text>
</comment>
<accession>A0A4R9GMS4</accession>
<protein>
    <submittedName>
        <fullName evidence="3">Methionyl-tRNA formyltransferase</fullName>
    </submittedName>
</protein>
<name>A0A4R9GMS4_9LEPT</name>
<dbReference type="InterPro" id="IPR002376">
    <property type="entry name" value="Formyl_transf_N"/>
</dbReference>
<reference evidence="3" key="1">
    <citation type="journal article" date="2019" name="PLoS Negl. Trop. Dis.">
        <title>Revisiting the worldwide diversity of Leptospira species in the environment.</title>
        <authorList>
            <person name="Vincent A.T."/>
            <person name="Schiettekatte O."/>
            <person name="Bourhy P."/>
            <person name="Veyrier F.J."/>
            <person name="Picardeau M."/>
        </authorList>
    </citation>
    <scope>NUCLEOTIDE SEQUENCE [LARGE SCALE GENOMIC DNA]</scope>
    <source>
        <strain evidence="3">SCS5</strain>
    </source>
</reference>
<dbReference type="GO" id="GO:0016740">
    <property type="term" value="F:transferase activity"/>
    <property type="evidence" value="ECO:0007669"/>
    <property type="project" value="UniProtKB-KW"/>
</dbReference>
<dbReference type="Pfam" id="PF21553">
    <property type="entry name" value="Formyl_trans_C_2"/>
    <property type="match status" value="1"/>
</dbReference>
<dbReference type="Gene3D" id="3.40.50.170">
    <property type="entry name" value="Formyl transferase, N-terminal domain"/>
    <property type="match status" value="1"/>
</dbReference>
<dbReference type="CDD" id="cd08821">
    <property type="entry name" value="FMT_core_like_1"/>
    <property type="match status" value="1"/>
</dbReference>
<dbReference type="InterPro" id="IPR011034">
    <property type="entry name" value="Formyl_transferase-like_C_sf"/>
</dbReference>
<sequence>MASDPELRTVSEPKLVVSPQELTTEFLRDWKPEFVFVPHWSFLIPKEIFSEFKTVIFHMTDLPYGRGGSPLQNLIQRGHTKTKISAIECGDGLDAGPVYCKQDLDLYGTAEEIFLRASKTIHSMILKILRERMQPIPQSGAVTEFKRRKPEESDLLSGKSRSEEDIYDFIRMLDAPGYPKAFIDMGEFRIEFSEALLKQDRIKGTFEIRKKSQ</sequence>
<dbReference type="OrthoDB" id="9802815at2"/>
<dbReference type="Gene3D" id="3.10.25.20">
    <property type="match status" value="1"/>
</dbReference>
<dbReference type="AlphaFoldDB" id="A0A4R9GMS4"/>
<proteinExistence type="predicted"/>
<gene>
    <name evidence="3" type="ORF">EHO61_12655</name>
</gene>
<keyword evidence="4" id="KW-1185">Reference proteome</keyword>
<dbReference type="InterPro" id="IPR036477">
    <property type="entry name" value="Formyl_transf_N_sf"/>
</dbReference>
<dbReference type="Proteomes" id="UP000297855">
    <property type="component" value="Unassembled WGS sequence"/>
</dbReference>
<dbReference type="EMBL" id="RQEV01000012">
    <property type="protein sequence ID" value="TGK17548.1"/>
    <property type="molecule type" value="Genomic_DNA"/>
</dbReference>
<evidence type="ECO:0000313" key="4">
    <source>
        <dbReference type="Proteomes" id="UP000297855"/>
    </source>
</evidence>
<evidence type="ECO:0000259" key="1">
    <source>
        <dbReference type="Pfam" id="PF00551"/>
    </source>
</evidence>
<feature type="domain" description="Formyl transferase N-terminal" evidence="1">
    <location>
        <begin position="24"/>
        <end position="106"/>
    </location>
</feature>
<evidence type="ECO:0000259" key="2">
    <source>
        <dbReference type="Pfam" id="PF21553"/>
    </source>
</evidence>
<dbReference type="SUPFAM" id="SSF53328">
    <property type="entry name" value="Formyltransferase"/>
    <property type="match status" value="1"/>
</dbReference>
<organism evidence="3 4">
    <name type="scientific">Leptospira fluminis</name>
    <dbReference type="NCBI Taxonomy" id="2484979"/>
    <lineage>
        <taxon>Bacteria</taxon>
        <taxon>Pseudomonadati</taxon>
        <taxon>Spirochaetota</taxon>
        <taxon>Spirochaetia</taxon>
        <taxon>Leptospirales</taxon>
        <taxon>Leptospiraceae</taxon>
        <taxon>Leptospira</taxon>
    </lineage>
</organism>
<dbReference type="InterPro" id="IPR049355">
    <property type="entry name" value="Formyl_trans-like_C"/>
</dbReference>
<dbReference type="SUPFAM" id="SSF50486">
    <property type="entry name" value="FMT C-terminal domain-like"/>
    <property type="match status" value="1"/>
</dbReference>
<keyword evidence="3" id="KW-0808">Transferase</keyword>
<evidence type="ECO:0000313" key="3">
    <source>
        <dbReference type="EMBL" id="TGK17548.1"/>
    </source>
</evidence>
<dbReference type="Pfam" id="PF00551">
    <property type="entry name" value="Formyl_trans_N"/>
    <property type="match status" value="1"/>
</dbReference>